<accession>A0AAD2K4W0</accession>
<reference evidence="2" key="1">
    <citation type="submission" date="2023-11" db="EMBL/GenBank/DDBJ databases">
        <authorList>
            <person name="De Vega J J."/>
            <person name="De Vega J J."/>
        </authorList>
    </citation>
    <scope>NUCLEOTIDE SEQUENCE</scope>
</reference>
<name>A0AAD2K4W0_9AGAR</name>
<dbReference type="Proteomes" id="UP001295794">
    <property type="component" value="Unassembled WGS sequence"/>
</dbReference>
<evidence type="ECO:0000313" key="1">
    <source>
        <dbReference type="EMBL" id="CAK5278601.1"/>
    </source>
</evidence>
<evidence type="ECO:0000313" key="2">
    <source>
        <dbReference type="EMBL" id="CAK5278860.1"/>
    </source>
</evidence>
<protein>
    <submittedName>
        <fullName evidence="2">Uncharacterized protein</fullName>
    </submittedName>
</protein>
<gene>
    <name evidence="1" type="ORF">MYCIT1_LOCUS28040</name>
    <name evidence="2" type="ORF">MYCIT1_LOCUS28511</name>
    <name evidence="3" type="ORF">MYCIT1_LOCUS28549</name>
</gene>
<organism evidence="2 4">
    <name type="scientific">Mycena citricolor</name>
    <dbReference type="NCBI Taxonomy" id="2018698"/>
    <lineage>
        <taxon>Eukaryota</taxon>
        <taxon>Fungi</taxon>
        <taxon>Dikarya</taxon>
        <taxon>Basidiomycota</taxon>
        <taxon>Agaricomycotina</taxon>
        <taxon>Agaricomycetes</taxon>
        <taxon>Agaricomycetidae</taxon>
        <taxon>Agaricales</taxon>
        <taxon>Marasmiineae</taxon>
        <taxon>Mycenaceae</taxon>
        <taxon>Mycena</taxon>
    </lineage>
</organism>
<dbReference type="EMBL" id="CAVNYO010000430">
    <property type="protein sequence ID" value="CAK5278879.1"/>
    <property type="molecule type" value="Genomic_DNA"/>
</dbReference>
<dbReference type="EMBL" id="CAVNYO010000423">
    <property type="protein sequence ID" value="CAK5278601.1"/>
    <property type="molecule type" value="Genomic_DNA"/>
</dbReference>
<comment type="caution">
    <text evidence="2">The sequence shown here is derived from an EMBL/GenBank/DDBJ whole genome shotgun (WGS) entry which is preliminary data.</text>
</comment>
<proteinExistence type="predicted"/>
<dbReference type="AlphaFoldDB" id="A0AAD2K4W0"/>
<evidence type="ECO:0000313" key="3">
    <source>
        <dbReference type="EMBL" id="CAK5278879.1"/>
    </source>
</evidence>
<evidence type="ECO:0000313" key="4">
    <source>
        <dbReference type="Proteomes" id="UP001295794"/>
    </source>
</evidence>
<sequence length="151" mass="16585">MQPSSRHACDRSVNEKRSCFFAADTVVESRRSSASKVMVDDDRISSVTGTRIGSALAKCPTVRSRPLGRPPNATVSVWSRDDPGIECAWVRSATTASATLNHDVRCRALHCASSCVYDAVSKQSWTQWKKHPYVFTELGPSRNLTVVLRSG</sequence>
<dbReference type="EMBL" id="CAVNYO010000429">
    <property type="protein sequence ID" value="CAK5278860.1"/>
    <property type="molecule type" value="Genomic_DNA"/>
</dbReference>
<keyword evidence="4" id="KW-1185">Reference proteome</keyword>